<evidence type="ECO:0000313" key="1">
    <source>
        <dbReference type="EMBL" id="NQE35569.1"/>
    </source>
</evidence>
<gene>
    <name evidence="1" type="ORF">E5S67_03304</name>
</gene>
<keyword evidence="2" id="KW-1185">Reference proteome</keyword>
<proteinExistence type="predicted"/>
<dbReference type="RefSeq" id="WP_246276819.1">
    <property type="nucleotide sequence ID" value="NZ_CAWPPK010000272.1"/>
</dbReference>
<protein>
    <submittedName>
        <fullName evidence="1">Uncharacterized protein</fullName>
    </submittedName>
</protein>
<accession>A0ABX2CZ30</accession>
<name>A0ABX2CZ30_9CYAN</name>
<evidence type="ECO:0000313" key="2">
    <source>
        <dbReference type="Proteomes" id="UP000702425"/>
    </source>
</evidence>
<comment type="caution">
    <text evidence="1">The sequence shown here is derived from an EMBL/GenBank/DDBJ whole genome shotgun (WGS) entry which is preliminary data.</text>
</comment>
<organism evidence="1 2">
    <name type="scientific">Microcoleus asticus IPMA8</name>
    <dbReference type="NCBI Taxonomy" id="2563858"/>
    <lineage>
        <taxon>Bacteria</taxon>
        <taxon>Bacillati</taxon>
        <taxon>Cyanobacteriota</taxon>
        <taxon>Cyanophyceae</taxon>
        <taxon>Oscillatoriophycideae</taxon>
        <taxon>Oscillatoriales</taxon>
        <taxon>Microcoleaceae</taxon>
        <taxon>Microcoleus</taxon>
        <taxon>Microcoleus asticus</taxon>
    </lineage>
</organism>
<reference evidence="1 2" key="1">
    <citation type="journal article" date="2020" name="Sci. Rep.">
        <title>A novel cyanobacterial geosmin producer, revising GeoA distribution and dispersion patterns in Bacteria.</title>
        <authorList>
            <person name="Churro C."/>
            <person name="Semedo-Aguiar A.P."/>
            <person name="Silva A.D."/>
            <person name="Pereira-Leal J.B."/>
            <person name="Leite R.B."/>
        </authorList>
    </citation>
    <scope>NUCLEOTIDE SEQUENCE [LARGE SCALE GENOMIC DNA]</scope>
    <source>
        <strain evidence="1 2">IPMA8</strain>
    </source>
</reference>
<sequence>MSDFLRSNAGESLLGEGYTSTIFEREEIEIESEPGSRGQSRFLSVPPEIASAYWLWQAHRGNKAALTMSMGLITESLERRFDEAFGVTRTETERNELLSQRVQELERNIREAFWVDDEARAERDYFERLLRENGIDPWRIPGGEEEPG</sequence>
<dbReference type="EMBL" id="SRRZ01000058">
    <property type="protein sequence ID" value="NQE35569.1"/>
    <property type="molecule type" value="Genomic_DNA"/>
</dbReference>
<dbReference type="Proteomes" id="UP000702425">
    <property type="component" value="Unassembled WGS sequence"/>
</dbReference>